<dbReference type="PANTHER" id="PTHR13832:SF792">
    <property type="entry name" value="GM14286P"/>
    <property type="match status" value="1"/>
</dbReference>
<dbReference type="STRING" id="764103.G7E788"/>
<keyword evidence="4" id="KW-1185">Reference proteome</keyword>
<dbReference type="CDD" id="cd00143">
    <property type="entry name" value="PP2Cc"/>
    <property type="match status" value="1"/>
</dbReference>
<feature type="compositionally biased region" description="Low complexity" evidence="1">
    <location>
        <begin position="157"/>
        <end position="167"/>
    </location>
</feature>
<dbReference type="InParanoid" id="G7E788"/>
<dbReference type="eggNOG" id="KOG0700">
    <property type="taxonomic scope" value="Eukaryota"/>
</dbReference>
<dbReference type="PROSITE" id="PS51746">
    <property type="entry name" value="PPM_2"/>
    <property type="match status" value="1"/>
</dbReference>
<dbReference type="InterPro" id="IPR036457">
    <property type="entry name" value="PPM-type-like_dom_sf"/>
</dbReference>
<reference evidence="3 4" key="2">
    <citation type="journal article" date="2012" name="Open Biol.">
        <title>Characteristics of nucleosomes and linker DNA regions on the genome of the basidiomycete Mixia osmundae revealed by mono- and dinucleosome mapping.</title>
        <authorList>
            <person name="Nishida H."/>
            <person name="Kondo S."/>
            <person name="Matsumoto T."/>
            <person name="Suzuki Y."/>
            <person name="Yoshikawa H."/>
            <person name="Taylor T.D."/>
            <person name="Sugiyama J."/>
        </authorList>
    </citation>
    <scope>NUCLEOTIDE SEQUENCE [LARGE SCALE GENOMIC DNA]</scope>
    <source>
        <strain evidence="4">CBS 9802 / IAM 14324 / JCM 22182 / KY 12970</strain>
    </source>
</reference>
<dbReference type="SMART" id="SM00332">
    <property type="entry name" value="PP2Cc"/>
    <property type="match status" value="1"/>
</dbReference>
<dbReference type="AlphaFoldDB" id="G7E788"/>
<feature type="compositionally biased region" description="Low complexity" evidence="1">
    <location>
        <begin position="181"/>
        <end position="195"/>
    </location>
</feature>
<dbReference type="GO" id="GO:0005739">
    <property type="term" value="C:mitochondrion"/>
    <property type="evidence" value="ECO:0007669"/>
    <property type="project" value="TreeGrafter"/>
</dbReference>
<feature type="domain" description="PPM-type phosphatase" evidence="2">
    <location>
        <begin position="225"/>
        <end position="668"/>
    </location>
</feature>
<dbReference type="InterPro" id="IPR015655">
    <property type="entry name" value="PP2C"/>
</dbReference>
<dbReference type="Pfam" id="PF00481">
    <property type="entry name" value="PP2C"/>
    <property type="match status" value="1"/>
</dbReference>
<evidence type="ECO:0000259" key="2">
    <source>
        <dbReference type="PROSITE" id="PS51746"/>
    </source>
</evidence>
<dbReference type="SUPFAM" id="SSF81606">
    <property type="entry name" value="PP2C-like"/>
    <property type="match status" value="1"/>
</dbReference>
<dbReference type="PANTHER" id="PTHR13832">
    <property type="entry name" value="PROTEIN PHOSPHATASE 2C"/>
    <property type="match status" value="1"/>
</dbReference>
<evidence type="ECO:0000313" key="4">
    <source>
        <dbReference type="Proteomes" id="UP000009131"/>
    </source>
</evidence>
<feature type="region of interest" description="Disordered" evidence="1">
    <location>
        <begin position="82"/>
        <end position="115"/>
    </location>
</feature>
<dbReference type="InterPro" id="IPR001932">
    <property type="entry name" value="PPM-type_phosphatase-like_dom"/>
</dbReference>
<protein>
    <recommendedName>
        <fullName evidence="2">PPM-type phosphatase domain-containing protein</fullName>
    </recommendedName>
</protein>
<gene>
    <name evidence="3" type="primary">Mo05386</name>
    <name evidence="3" type="ORF">E5Q_05386</name>
</gene>
<feature type="region of interest" description="Disordered" evidence="1">
    <location>
        <begin position="157"/>
        <end position="195"/>
    </location>
</feature>
<organism evidence="3 4">
    <name type="scientific">Mixia osmundae (strain CBS 9802 / IAM 14324 / JCM 22182 / KY 12970)</name>
    <dbReference type="NCBI Taxonomy" id="764103"/>
    <lineage>
        <taxon>Eukaryota</taxon>
        <taxon>Fungi</taxon>
        <taxon>Dikarya</taxon>
        <taxon>Basidiomycota</taxon>
        <taxon>Pucciniomycotina</taxon>
        <taxon>Mixiomycetes</taxon>
        <taxon>Mixiales</taxon>
        <taxon>Mixiaceae</taxon>
        <taxon>Mixia</taxon>
    </lineage>
</organism>
<name>G7E788_MIXOS</name>
<evidence type="ECO:0000313" key="3">
    <source>
        <dbReference type="EMBL" id="GAA98698.1"/>
    </source>
</evidence>
<dbReference type="OrthoDB" id="420076at2759"/>
<reference evidence="3 4" key="1">
    <citation type="journal article" date="2011" name="J. Gen. Appl. Microbiol.">
        <title>Draft genome sequencing of the enigmatic basidiomycete Mixia osmundae.</title>
        <authorList>
            <person name="Nishida H."/>
            <person name="Nagatsuka Y."/>
            <person name="Sugiyama J."/>
        </authorList>
    </citation>
    <scope>NUCLEOTIDE SEQUENCE [LARGE SCALE GENOMIC DNA]</scope>
    <source>
        <strain evidence="4">CBS 9802 / IAM 14324 / JCM 22182 / KY 12970</strain>
    </source>
</reference>
<dbReference type="GO" id="GO:0004741">
    <property type="term" value="F:[pyruvate dehydrogenase (acetyl-transferring)]-phosphatase activity"/>
    <property type="evidence" value="ECO:0007669"/>
    <property type="project" value="TreeGrafter"/>
</dbReference>
<proteinExistence type="predicted"/>
<dbReference type="HOGENOM" id="CLU_021928_3_1_1"/>
<accession>G7E788</accession>
<dbReference type="Proteomes" id="UP000009131">
    <property type="component" value="Unassembled WGS sequence"/>
</dbReference>
<feature type="compositionally biased region" description="Low complexity" evidence="1">
    <location>
        <begin position="84"/>
        <end position="105"/>
    </location>
</feature>
<dbReference type="Gene3D" id="3.60.40.10">
    <property type="entry name" value="PPM-type phosphatase domain"/>
    <property type="match status" value="1"/>
</dbReference>
<comment type="caution">
    <text evidence="3">The sequence shown here is derived from an EMBL/GenBank/DDBJ whole genome shotgun (WGS) entry which is preliminary data.</text>
</comment>
<dbReference type="FunCoup" id="G7E788">
    <property type="interactions" value="178"/>
</dbReference>
<evidence type="ECO:0000256" key="1">
    <source>
        <dbReference type="SAM" id="MobiDB-lite"/>
    </source>
</evidence>
<dbReference type="EMBL" id="BABT02000157">
    <property type="protein sequence ID" value="GAA98698.1"/>
    <property type="molecule type" value="Genomic_DNA"/>
</dbReference>
<sequence>MDITSPGFVVLWRDLPRPAGRRQTDRRASSFARICLSILVASRPTVCRACSAPSSPLTACSRLDSPRWLSLSAIRSTGSPSYISAAPPGSSNGSSSSSNASSSSSTKRPPPPPERRKAIDIALISLGVVALSSVIYLGQQRYASSKATSPSALAAAASSSTSPTRSSQLFTVPLQGETGDKSGSGTTTATKATSKTLAMLSAEETDRRLAEHAQSFSVGRAGNPLYRYDTSFLASNDPIEDDSCSVILSRDASSKKTGDLMLFAVFDGHSGWQTSKYLSEHLLAYVGRELNAVFAGEEEYAKVRLASLASSSSIASDGSKGNDEKGKMDRVWSFVTGSNSKTAQDTFQLDELDSDPNVTKEALRNAFRRLDSDIVNAPIKLLESTSGKGKLNTTAQAEALQTLLPALSGSCALLAFVDTANNRLQLAVAGDSRAVMGTSVGKGVWKAEVLTEDQTGKNPKEVKRMQAEHPASERDSVIMRGRVLGGLEPTRAMGDSRYKWPVGMQEKLLDAFYPGQGRYVPRNYLTPPYVTADPVVSTFDLPAKPSKGSTRRFVVMATDGLWDQLSNEEVVGLVGAYLDGERRPQTQSAVVKKVRLSDTGIISPHVPRQTPQRGAGPSYVFEDANIATHLIRNALGGANSSTLQALMSIPAPISRRYRDDITVTVLLFGAEDDQVVEGVRKNYPRSKL</sequence>